<reference evidence="3 4" key="1">
    <citation type="submission" date="2017-04" db="EMBL/GenBank/DDBJ databases">
        <authorList>
            <person name="Afonso C.L."/>
            <person name="Miller P.J."/>
            <person name="Scott M.A."/>
            <person name="Spackman E."/>
            <person name="Goraichik I."/>
            <person name="Dimitrov K.M."/>
            <person name="Suarez D.L."/>
            <person name="Swayne D.E."/>
        </authorList>
    </citation>
    <scope>NUCLEOTIDE SEQUENCE [LARGE SCALE GENOMIC DNA]</scope>
    <source>
        <strain evidence="3 4">DSM 22418</strain>
    </source>
</reference>
<dbReference type="EMBL" id="FXAU01000003">
    <property type="protein sequence ID" value="SMG31260.1"/>
    <property type="molecule type" value="Genomic_DNA"/>
</dbReference>
<evidence type="ECO:0000313" key="4">
    <source>
        <dbReference type="Proteomes" id="UP000192980"/>
    </source>
</evidence>
<proteinExistence type="inferred from homology"/>
<comment type="similarity">
    <text evidence="1">Belongs to the outer membrane factor (OMF) (TC 1.B.17) family.</text>
</comment>
<keyword evidence="4" id="KW-1185">Reference proteome</keyword>
<sequence length="410" mass="47911">MLLFFISFLQAQEYTISDLEANFLANNYELIAQKFNIQRADAEMVQERVWPNPTFSISEVNIWKNNTAEVLPHLFGNYGKHQQIAFELEQMIETAGKRKKRVALRKLEKESEILDYEDLIRELKKDLRQTFNTLGQQERESQQLQGIYEGFQRLYQQYSNQATSNNVSKADVYRIQAELIALQKEVIALDAEKRESLQKLIVLTQIPDLTISKLVLPTVTVGLSLRVSTQTNLTDVGENTTLKKQSNELAKANQEFAIEKSNRVPDLTFQMNYDRGGNIMQDFIGLGVSFDIPVFNRNKSKIKAVSYQIEHETKKLQSIQFDVEQSALRLHQQLIQYEEALARWDEYKFEDYKTIVDSYRRNLQDGKVSLVTYVDFMRSFRESQQVYLELVSDYMNSYEELQYILGKDFQ</sequence>
<dbReference type="PANTHER" id="PTHR30203">
    <property type="entry name" value="OUTER MEMBRANE CATION EFFLUX PROTEIN"/>
    <property type="match status" value="1"/>
</dbReference>
<organism evidence="3 4">
    <name type="scientific">Sphingobacterium psychroaquaticum</name>
    <dbReference type="NCBI Taxonomy" id="561061"/>
    <lineage>
        <taxon>Bacteria</taxon>
        <taxon>Pseudomonadati</taxon>
        <taxon>Bacteroidota</taxon>
        <taxon>Sphingobacteriia</taxon>
        <taxon>Sphingobacteriales</taxon>
        <taxon>Sphingobacteriaceae</taxon>
        <taxon>Sphingobacterium</taxon>
    </lineage>
</organism>
<keyword evidence="2" id="KW-0175">Coiled coil</keyword>
<evidence type="ECO:0000256" key="2">
    <source>
        <dbReference type="SAM" id="Coils"/>
    </source>
</evidence>
<dbReference type="Gene3D" id="1.20.1600.10">
    <property type="entry name" value="Outer membrane efflux proteins (OEP)"/>
    <property type="match status" value="1"/>
</dbReference>
<protein>
    <submittedName>
        <fullName evidence="3">Outer membrane protein, cobalt-zinc-cadmium efflux system</fullName>
    </submittedName>
</protein>
<dbReference type="AlphaFoldDB" id="A0A1X7JSX5"/>
<evidence type="ECO:0000256" key="1">
    <source>
        <dbReference type="ARBA" id="ARBA00007613"/>
    </source>
</evidence>
<dbReference type="InterPro" id="IPR003423">
    <property type="entry name" value="OMP_efflux"/>
</dbReference>
<accession>A0A1X7JSX5</accession>
<dbReference type="Pfam" id="PF02321">
    <property type="entry name" value="OEP"/>
    <property type="match status" value="2"/>
</dbReference>
<dbReference type="STRING" id="561061.SAMN05660862_2149"/>
<dbReference type="SUPFAM" id="SSF56954">
    <property type="entry name" value="Outer membrane efflux proteins (OEP)"/>
    <property type="match status" value="1"/>
</dbReference>
<evidence type="ECO:0000313" key="3">
    <source>
        <dbReference type="EMBL" id="SMG31260.1"/>
    </source>
</evidence>
<feature type="coiled-coil region" evidence="2">
    <location>
        <begin position="106"/>
        <end position="140"/>
    </location>
</feature>
<dbReference type="PANTHER" id="PTHR30203:SF23">
    <property type="entry name" value="OUTER MEMBRANE EFFLUX PROTEIN"/>
    <property type="match status" value="1"/>
</dbReference>
<gene>
    <name evidence="3" type="ORF">SAMN05660862_2149</name>
</gene>
<dbReference type="InterPro" id="IPR010131">
    <property type="entry name" value="MdtP/NodT-like"/>
</dbReference>
<dbReference type="Proteomes" id="UP000192980">
    <property type="component" value="Unassembled WGS sequence"/>
</dbReference>
<name>A0A1X7JSX5_9SPHI</name>
<dbReference type="GO" id="GO:0015562">
    <property type="term" value="F:efflux transmembrane transporter activity"/>
    <property type="evidence" value="ECO:0007669"/>
    <property type="project" value="InterPro"/>
</dbReference>